<evidence type="ECO:0000313" key="4">
    <source>
        <dbReference type="EMBL" id="NBI78790.1"/>
    </source>
</evidence>
<dbReference type="EMBL" id="QXWZ01000012">
    <property type="protein sequence ID" value="NBI78790.1"/>
    <property type="molecule type" value="Genomic_DNA"/>
</dbReference>
<dbReference type="GeneID" id="72464818"/>
<name>A0A174LYZ8_9FIRM</name>
<dbReference type="SMART" id="SM00530">
    <property type="entry name" value="HTH_XRE"/>
    <property type="match status" value="1"/>
</dbReference>
<protein>
    <submittedName>
        <fullName evidence="3 6">Transcriptional regulator</fullName>
    </submittedName>
    <submittedName>
        <fullName evidence="5">Helix-turn-helix transcriptional regulator</fullName>
    </submittedName>
    <submittedName>
        <fullName evidence="4">XRE family transcriptional regulator</fullName>
    </submittedName>
</protein>
<proteinExistence type="predicted"/>
<dbReference type="Proteomes" id="UP000196386">
    <property type="component" value="Unassembled WGS sequence"/>
</dbReference>
<sequence>MELNYYRRLRELREDHDYSQADIGKRLGMSKQQYFLYEKGYRDIPTPVLIALADLYGTSVDYLVGRTDNPSPPQR</sequence>
<dbReference type="Proteomes" id="UP000462501">
    <property type="component" value="Unassembled WGS sequence"/>
</dbReference>
<evidence type="ECO:0000313" key="9">
    <source>
        <dbReference type="Proteomes" id="UP000196386"/>
    </source>
</evidence>
<evidence type="ECO:0000259" key="2">
    <source>
        <dbReference type="PROSITE" id="PS50943"/>
    </source>
</evidence>
<evidence type="ECO:0000313" key="12">
    <source>
        <dbReference type="Proteomes" id="UP000462501"/>
    </source>
</evidence>
<evidence type="ECO:0000313" key="8">
    <source>
        <dbReference type="Proteomes" id="UP000095765"/>
    </source>
</evidence>
<dbReference type="InterPro" id="IPR010982">
    <property type="entry name" value="Lambda_DNA-bd_dom_sf"/>
</dbReference>
<reference evidence="3 8" key="1">
    <citation type="submission" date="2015-09" db="EMBL/GenBank/DDBJ databases">
        <authorList>
            <consortium name="Pathogen Informatics"/>
        </authorList>
    </citation>
    <scope>NUCLEOTIDE SEQUENCE [LARGE SCALE GENOMIC DNA]</scope>
    <source>
        <strain evidence="3 8">2789STDY5834939</strain>
    </source>
</reference>
<dbReference type="EMBL" id="VIQT01000010">
    <property type="protein sequence ID" value="NDO39357.1"/>
    <property type="molecule type" value="Genomic_DNA"/>
</dbReference>
<dbReference type="Proteomes" id="UP000095765">
    <property type="component" value="Unassembled WGS sequence"/>
</dbReference>
<reference evidence="4 11" key="5">
    <citation type="submission" date="2018-08" db="EMBL/GenBank/DDBJ databases">
        <title>Murine metabolic-syndrome-specific gut microbial biobank.</title>
        <authorList>
            <person name="Liu C."/>
        </authorList>
    </citation>
    <scope>NUCLEOTIDE SEQUENCE [LARGE SCALE GENOMIC DNA]</scope>
    <source>
        <strain evidence="4 11">X69</strain>
    </source>
</reference>
<dbReference type="Proteomes" id="UP000260828">
    <property type="component" value="Unassembled WGS sequence"/>
</dbReference>
<dbReference type="Gene3D" id="1.10.260.40">
    <property type="entry name" value="lambda repressor-like DNA-binding domains"/>
    <property type="match status" value="1"/>
</dbReference>
<dbReference type="SUPFAM" id="SSF47413">
    <property type="entry name" value="lambda repressor-like DNA-binding domains"/>
    <property type="match status" value="1"/>
</dbReference>
<dbReference type="PANTHER" id="PTHR46558:SF11">
    <property type="entry name" value="HTH-TYPE TRANSCRIPTIONAL REGULATOR XRE"/>
    <property type="match status" value="1"/>
</dbReference>
<evidence type="ECO:0000256" key="1">
    <source>
        <dbReference type="ARBA" id="ARBA00023125"/>
    </source>
</evidence>
<evidence type="ECO:0000313" key="7">
    <source>
        <dbReference type="EMBL" id="RGE67660.1"/>
    </source>
</evidence>
<reference evidence="9" key="2">
    <citation type="submission" date="2017-04" db="EMBL/GenBank/DDBJ databases">
        <title>Function of individual gut microbiota members based on whole genome sequencing of pure cultures obtained from chicken caecum.</title>
        <authorList>
            <person name="Medvecky M."/>
            <person name="Cejkova D."/>
            <person name="Polansky O."/>
            <person name="Karasova D."/>
            <person name="Kubasova T."/>
            <person name="Cizek A."/>
            <person name="Rychlik I."/>
        </authorList>
    </citation>
    <scope>NUCLEOTIDE SEQUENCE [LARGE SCALE GENOMIC DNA]</scope>
    <source>
        <strain evidence="9">An175</strain>
    </source>
</reference>
<dbReference type="EMBL" id="NFKP01000045">
    <property type="protein sequence ID" value="OUP65317.1"/>
    <property type="molecule type" value="Genomic_DNA"/>
</dbReference>
<dbReference type="Pfam" id="PF01381">
    <property type="entry name" value="HTH_3"/>
    <property type="match status" value="1"/>
</dbReference>
<evidence type="ECO:0000313" key="3">
    <source>
        <dbReference type="EMBL" id="CUP29402.1"/>
    </source>
</evidence>
<dbReference type="CDD" id="cd00093">
    <property type="entry name" value="HTH_XRE"/>
    <property type="match status" value="1"/>
</dbReference>
<evidence type="ECO:0000313" key="6">
    <source>
        <dbReference type="EMBL" id="OUP65317.1"/>
    </source>
</evidence>
<dbReference type="PANTHER" id="PTHR46558">
    <property type="entry name" value="TRACRIPTIONAL REGULATORY PROTEIN-RELATED-RELATED"/>
    <property type="match status" value="1"/>
</dbReference>
<reference evidence="7 10" key="4">
    <citation type="submission" date="2018-08" db="EMBL/GenBank/DDBJ databases">
        <title>A genome reference for cultivated species of the human gut microbiota.</title>
        <authorList>
            <person name="Zou Y."/>
            <person name="Xue W."/>
            <person name="Luo G."/>
        </authorList>
    </citation>
    <scope>NUCLEOTIDE SEQUENCE [LARGE SCALE GENOMIC DNA]</scope>
    <source>
        <strain evidence="7 10">TF05-12AC</strain>
    </source>
</reference>
<gene>
    <name evidence="3" type="primary">immR_2</name>
    <name evidence="6" type="ORF">B5F11_19830</name>
    <name evidence="4" type="ORF">D3Z39_07895</name>
    <name evidence="7" type="ORF">DXC40_09190</name>
    <name evidence="3" type="ORF">ERS852551_00336</name>
    <name evidence="5" type="ORF">FMM72_08820</name>
</gene>
<dbReference type="RefSeq" id="WP_006876259.1">
    <property type="nucleotide sequence ID" value="NZ_CABIWA010000001.1"/>
</dbReference>
<dbReference type="GO" id="GO:0003677">
    <property type="term" value="F:DNA binding"/>
    <property type="evidence" value="ECO:0007669"/>
    <property type="project" value="UniProtKB-KW"/>
</dbReference>
<dbReference type="OrthoDB" id="2064916at2"/>
<evidence type="ECO:0000313" key="11">
    <source>
        <dbReference type="Proteomes" id="UP000446348"/>
    </source>
</evidence>
<dbReference type="PROSITE" id="PS50943">
    <property type="entry name" value="HTH_CROC1"/>
    <property type="match status" value="1"/>
</dbReference>
<dbReference type="EMBL" id="QVME01000004">
    <property type="protein sequence ID" value="RGE67660.1"/>
    <property type="molecule type" value="Genomic_DNA"/>
</dbReference>
<feature type="domain" description="HTH cro/C1-type" evidence="2">
    <location>
        <begin position="9"/>
        <end position="63"/>
    </location>
</feature>
<evidence type="ECO:0000313" key="10">
    <source>
        <dbReference type="Proteomes" id="UP000260828"/>
    </source>
</evidence>
<keyword evidence="1" id="KW-0238">DNA-binding</keyword>
<reference evidence="6" key="3">
    <citation type="journal article" date="2018" name="BMC Genomics">
        <title>Whole genome sequencing and function prediction of 133 gut anaerobes isolated from chicken caecum in pure cultures.</title>
        <authorList>
            <person name="Medvecky M."/>
            <person name="Cejkova D."/>
            <person name="Polansky O."/>
            <person name="Karasova D."/>
            <person name="Kubasova T."/>
            <person name="Cizek A."/>
            <person name="Rychlik I."/>
        </authorList>
    </citation>
    <scope>NUCLEOTIDE SEQUENCE</scope>
    <source>
        <strain evidence="6">An175</strain>
    </source>
</reference>
<reference evidence="5 12" key="6">
    <citation type="submission" date="2019-06" db="EMBL/GenBank/DDBJ databases">
        <title>Draft genome sequences of 15 bacterial species constituting the stable defined intestinal microbiota of the GM15 gnotobiotic mouse model.</title>
        <authorList>
            <person name="Elie C."/>
            <person name="Mathieu A."/>
            <person name="Saliou A."/>
            <person name="Darnaud M."/>
            <person name="Leulier F."/>
            <person name="Tamellini A."/>
        </authorList>
    </citation>
    <scope>NUCLEOTIDE SEQUENCE [LARGE SCALE GENOMIC DNA]</scope>
    <source>
        <strain evidence="5 12">JM4-15</strain>
    </source>
</reference>
<evidence type="ECO:0000313" key="5">
    <source>
        <dbReference type="EMBL" id="NDO39357.1"/>
    </source>
</evidence>
<accession>A0A174LYZ8</accession>
<dbReference type="EMBL" id="CZBE01000002">
    <property type="protein sequence ID" value="CUP29402.1"/>
    <property type="molecule type" value="Genomic_DNA"/>
</dbReference>
<dbReference type="InterPro" id="IPR001387">
    <property type="entry name" value="Cro/C1-type_HTH"/>
</dbReference>
<dbReference type="AlphaFoldDB" id="A0A174LYZ8"/>
<organism evidence="3 8">
    <name type="scientific">Anaerotruncus colihominis</name>
    <dbReference type="NCBI Taxonomy" id="169435"/>
    <lineage>
        <taxon>Bacteria</taxon>
        <taxon>Bacillati</taxon>
        <taxon>Bacillota</taxon>
        <taxon>Clostridia</taxon>
        <taxon>Eubacteriales</taxon>
        <taxon>Oscillospiraceae</taxon>
        <taxon>Anaerotruncus</taxon>
    </lineage>
</organism>
<dbReference type="Proteomes" id="UP000446348">
    <property type="component" value="Unassembled WGS sequence"/>
</dbReference>